<gene>
    <name evidence="3" type="primary">LOC110785001</name>
</gene>
<proteinExistence type="predicted"/>
<sequence length="224" mass="25504">MEGSRETIARAEKLVEEHMSGNDASHDAAHIFRVRDLSLSLAAEEGLSSSPDSMFTVELAALLHDIGDYKYARDPAEENLIEEFLEKEGVEESKKNTIVGIIKRMGFKEELAGHNDQECSLEFGVVQDADRLDAIGAIGIARCFTFGGSRNRVLHDPAIKPRGTMSKEEYMNKNQQTTVNHFHEKLLKLKDLMKTQAGRRRAEKRHKFMEEYLEEFYLEWNGRA</sequence>
<dbReference type="PROSITE" id="PS51831">
    <property type="entry name" value="HD"/>
    <property type="match status" value="1"/>
</dbReference>
<name>A0A9R0I9N2_SPIOL</name>
<dbReference type="RefSeq" id="XP_021845137.1">
    <property type="nucleotide sequence ID" value="XM_021989445.2"/>
</dbReference>
<dbReference type="SMART" id="SM00471">
    <property type="entry name" value="HDc"/>
    <property type="match status" value="1"/>
</dbReference>
<keyword evidence="2" id="KW-1185">Reference proteome</keyword>
<dbReference type="Pfam" id="PF01966">
    <property type="entry name" value="HD"/>
    <property type="match status" value="1"/>
</dbReference>
<evidence type="ECO:0000313" key="3">
    <source>
        <dbReference type="RefSeq" id="XP_021845137.1"/>
    </source>
</evidence>
<dbReference type="AlphaFoldDB" id="A0A9R0I9N2"/>
<dbReference type="GeneID" id="110785001"/>
<accession>A0A9R0I9N2</accession>
<dbReference type="KEGG" id="soe:110785001"/>
<protein>
    <recommendedName>
        <fullName evidence="1">HD domain-containing protein</fullName>
    </recommendedName>
</protein>
<evidence type="ECO:0000259" key="1">
    <source>
        <dbReference type="PROSITE" id="PS51831"/>
    </source>
</evidence>
<dbReference type="InterPro" id="IPR006674">
    <property type="entry name" value="HD_domain"/>
</dbReference>
<feature type="domain" description="HD" evidence="1">
    <location>
        <begin position="27"/>
        <end position="135"/>
    </location>
</feature>
<dbReference type="Proteomes" id="UP000813463">
    <property type="component" value="Chromosome 2"/>
</dbReference>
<reference evidence="3" key="2">
    <citation type="submission" date="2025-08" db="UniProtKB">
        <authorList>
            <consortium name="RefSeq"/>
        </authorList>
    </citation>
    <scope>IDENTIFICATION</scope>
    <source>
        <tissue evidence="3">Leaf</tissue>
    </source>
</reference>
<dbReference type="Gene3D" id="1.20.58.1910">
    <property type="match status" value="1"/>
</dbReference>
<dbReference type="CDD" id="cd00077">
    <property type="entry name" value="HDc"/>
    <property type="match status" value="1"/>
</dbReference>
<evidence type="ECO:0000313" key="2">
    <source>
        <dbReference type="Proteomes" id="UP000813463"/>
    </source>
</evidence>
<dbReference type="OrthoDB" id="16547at2759"/>
<dbReference type="SUPFAM" id="SSF109604">
    <property type="entry name" value="HD-domain/PDEase-like"/>
    <property type="match status" value="1"/>
</dbReference>
<organism evidence="2 3">
    <name type="scientific">Spinacia oleracea</name>
    <name type="common">Spinach</name>
    <dbReference type="NCBI Taxonomy" id="3562"/>
    <lineage>
        <taxon>Eukaryota</taxon>
        <taxon>Viridiplantae</taxon>
        <taxon>Streptophyta</taxon>
        <taxon>Embryophyta</taxon>
        <taxon>Tracheophyta</taxon>
        <taxon>Spermatophyta</taxon>
        <taxon>Magnoliopsida</taxon>
        <taxon>eudicotyledons</taxon>
        <taxon>Gunneridae</taxon>
        <taxon>Pentapetalae</taxon>
        <taxon>Caryophyllales</taxon>
        <taxon>Chenopodiaceae</taxon>
        <taxon>Chenopodioideae</taxon>
        <taxon>Anserineae</taxon>
        <taxon>Spinacia</taxon>
    </lineage>
</organism>
<dbReference type="InterPro" id="IPR003607">
    <property type="entry name" value="HD/PDEase_dom"/>
</dbReference>
<dbReference type="PANTHER" id="PTHR33594:SF1">
    <property type="entry name" value="HD_PDEASE DOMAIN-CONTAINING PROTEIN"/>
    <property type="match status" value="1"/>
</dbReference>
<dbReference type="Gene3D" id="1.10.472.50">
    <property type="entry name" value="HD-domain/PDEase-like"/>
    <property type="match status" value="1"/>
</dbReference>
<dbReference type="PANTHER" id="PTHR33594">
    <property type="entry name" value="SUPERFAMILY HYDROLASE, PUTATIVE (AFU_ORTHOLOGUE AFUA_1G03035)-RELATED"/>
    <property type="match status" value="1"/>
</dbReference>
<reference evidence="2" key="1">
    <citation type="journal article" date="2021" name="Nat. Commun.">
        <title>Genomic analyses provide insights into spinach domestication and the genetic basis of agronomic traits.</title>
        <authorList>
            <person name="Cai X."/>
            <person name="Sun X."/>
            <person name="Xu C."/>
            <person name="Sun H."/>
            <person name="Wang X."/>
            <person name="Ge C."/>
            <person name="Zhang Z."/>
            <person name="Wang Q."/>
            <person name="Fei Z."/>
            <person name="Jiao C."/>
            <person name="Wang Q."/>
        </authorList>
    </citation>
    <scope>NUCLEOTIDE SEQUENCE [LARGE SCALE GENOMIC DNA]</scope>
    <source>
        <strain evidence="2">cv. Varoflay</strain>
    </source>
</reference>